<dbReference type="Proteomes" id="UP001164929">
    <property type="component" value="Chromosome 1"/>
</dbReference>
<dbReference type="PANTHER" id="PTHR48476:SF1">
    <property type="entry name" value="SHORT-CHAIN DEHYDROGENASE TIC 32, CHLOROPLASTIC-LIKE"/>
    <property type="match status" value="1"/>
</dbReference>
<keyword evidence="2" id="KW-1185">Reference proteome</keyword>
<sequence length="68" mass="7491">MFSRYGFHNPEKHIAEIYLIRGAATTCYIASHPQVKGMIGNYFMDSNIAEPSSQAKDAELAKKLGISA</sequence>
<accession>A0AAD6WG74</accession>
<dbReference type="PANTHER" id="PTHR48476">
    <property type="entry name" value="SHORT-CHAIN DEHYDROGENASE TIC 32, CHLOROPLASTIC-LIKE"/>
    <property type="match status" value="1"/>
</dbReference>
<dbReference type="EMBL" id="JAQIZT010000001">
    <property type="protein sequence ID" value="KAJ7010641.1"/>
    <property type="molecule type" value="Genomic_DNA"/>
</dbReference>
<dbReference type="InterPro" id="IPR055280">
    <property type="entry name" value="TIC32"/>
</dbReference>
<reference evidence="1 2" key="1">
    <citation type="journal article" date="2023" name="Mol. Ecol. Resour.">
        <title>Chromosome-level genome assembly of a triploid poplar Populus alba 'Berolinensis'.</title>
        <authorList>
            <person name="Chen S."/>
            <person name="Yu Y."/>
            <person name="Wang X."/>
            <person name="Wang S."/>
            <person name="Zhang T."/>
            <person name="Zhou Y."/>
            <person name="He R."/>
            <person name="Meng N."/>
            <person name="Wang Y."/>
            <person name="Liu W."/>
            <person name="Liu Z."/>
            <person name="Liu J."/>
            <person name="Guo Q."/>
            <person name="Huang H."/>
            <person name="Sederoff R.R."/>
            <person name="Wang G."/>
            <person name="Qu G."/>
            <person name="Chen S."/>
        </authorList>
    </citation>
    <scope>NUCLEOTIDE SEQUENCE [LARGE SCALE GENOMIC DNA]</scope>
    <source>
        <strain evidence="1">SC-2020</strain>
    </source>
</reference>
<protein>
    <submittedName>
        <fullName evidence="1">Short-chain dehydrogenase TIC 32 chloroplastic-like</fullName>
    </submittedName>
</protein>
<evidence type="ECO:0000313" key="1">
    <source>
        <dbReference type="EMBL" id="KAJ7010641.1"/>
    </source>
</evidence>
<evidence type="ECO:0000313" key="2">
    <source>
        <dbReference type="Proteomes" id="UP001164929"/>
    </source>
</evidence>
<name>A0AAD6WG74_9ROSI</name>
<proteinExistence type="predicted"/>
<comment type="caution">
    <text evidence="1">The sequence shown here is derived from an EMBL/GenBank/DDBJ whole genome shotgun (WGS) entry which is preliminary data.</text>
</comment>
<organism evidence="1 2">
    <name type="scientific">Populus alba x Populus x berolinensis</name>
    <dbReference type="NCBI Taxonomy" id="444605"/>
    <lineage>
        <taxon>Eukaryota</taxon>
        <taxon>Viridiplantae</taxon>
        <taxon>Streptophyta</taxon>
        <taxon>Embryophyta</taxon>
        <taxon>Tracheophyta</taxon>
        <taxon>Spermatophyta</taxon>
        <taxon>Magnoliopsida</taxon>
        <taxon>eudicotyledons</taxon>
        <taxon>Gunneridae</taxon>
        <taxon>Pentapetalae</taxon>
        <taxon>rosids</taxon>
        <taxon>fabids</taxon>
        <taxon>Malpighiales</taxon>
        <taxon>Salicaceae</taxon>
        <taxon>Saliceae</taxon>
        <taxon>Populus</taxon>
    </lineage>
</organism>
<gene>
    <name evidence="1" type="ORF">NC653_001183</name>
</gene>
<dbReference type="AlphaFoldDB" id="A0AAD6WG74"/>